<feature type="transmembrane region" description="Helical" evidence="1">
    <location>
        <begin position="12"/>
        <end position="32"/>
    </location>
</feature>
<feature type="transmembrane region" description="Helical" evidence="1">
    <location>
        <begin position="183"/>
        <end position="203"/>
    </location>
</feature>
<dbReference type="Pfam" id="PF16481">
    <property type="entry name" value="DUF5058"/>
    <property type="match status" value="1"/>
</dbReference>
<keyword evidence="3" id="KW-1185">Reference proteome</keyword>
<protein>
    <recommendedName>
        <fullName evidence="4">DUF5058 domain-containing protein</fullName>
    </recommendedName>
</protein>
<dbReference type="AlphaFoldDB" id="A0A133YE89"/>
<organism evidence="2 3">
    <name type="scientific">Amygdalobacter nucleatus</name>
    <dbReference type="NCBI Taxonomy" id="3029274"/>
    <lineage>
        <taxon>Bacteria</taxon>
        <taxon>Bacillati</taxon>
        <taxon>Bacillota</taxon>
        <taxon>Clostridia</taxon>
        <taxon>Eubacteriales</taxon>
        <taxon>Oscillospiraceae</taxon>
        <taxon>Amygdalobacter</taxon>
    </lineage>
</organism>
<dbReference type="PATRIC" id="fig|1497955.3.peg.594"/>
<name>A0A133YE89_9FIRM</name>
<sequence>MNNQWYYAHHPLMYLVCGLGILLILVQATIILQKSLQCSKEIGMDQAQVKQGMKTAFLNSIGPALGVVGSIWALIVTLGAPVTALRMSVIGGTNYETMAANFGAKAMGGELATSMDPVVFANALWTPALGVMGWLIFTFFFAHRMEAVNKLLTGGRKALLPAVSVGAMLGAFAYFNVDNILKVTVNPAVTVAGALGLVIMVVCQMMGKKIPWLKQWSLTFAMFGGAIIAVLFF</sequence>
<keyword evidence="1" id="KW-0472">Membrane</keyword>
<accession>A0A133YE89</accession>
<dbReference type="InterPro" id="IPR032479">
    <property type="entry name" value="DUF5058"/>
</dbReference>
<reference evidence="3" key="1">
    <citation type="submission" date="2016-01" db="EMBL/GenBank/DDBJ databases">
        <authorList>
            <person name="Mitreva M."/>
            <person name="Pepin K.H."/>
            <person name="Mihindukulasuriya K.A."/>
            <person name="Fulton R."/>
            <person name="Fronick C."/>
            <person name="O'Laughlin M."/>
            <person name="Miner T."/>
            <person name="Herter B."/>
            <person name="Rosa B.A."/>
            <person name="Cordes M."/>
            <person name="Tomlinson C."/>
            <person name="Wollam A."/>
            <person name="Palsikar V.B."/>
            <person name="Mardis E.R."/>
            <person name="Wilson R.K."/>
        </authorList>
    </citation>
    <scope>NUCLEOTIDE SEQUENCE [LARGE SCALE GENOMIC DNA]</scope>
    <source>
        <strain evidence="3">KA00274</strain>
    </source>
</reference>
<proteinExistence type="predicted"/>
<keyword evidence="1" id="KW-0812">Transmembrane</keyword>
<keyword evidence="1" id="KW-1133">Transmembrane helix</keyword>
<comment type="caution">
    <text evidence="2">The sequence shown here is derived from an EMBL/GenBank/DDBJ whole genome shotgun (WGS) entry which is preliminary data.</text>
</comment>
<feature type="transmembrane region" description="Helical" evidence="1">
    <location>
        <begin position="124"/>
        <end position="142"/>
    </location>
</feature>
<dbReference type="EMBL" id="LSCV01000012">
    <property type="protein sequence ID" value="KXB41528.1"/>
    <property type="molecule type" value="Genomic_DNA"/>
</dbReference>
<gene>
    <name evidence="2" type="ORF">HMPREF1872_00614</name>
</gene>
<evidence type="ECO:0000313" key="2">
    <source>
        <dbReference type="EMBL" id="KXB41528.1"/>
    </source>
</evidence>
<feature type="transmembrane region" description="Helical" evidence="1">
    <location>
        <begin position="56"/>
        <end position="78"/>
    </location>
</feature>
<dbReference type="STRING" id="1497955.HMPREF1872_00614"/>
<evidence type="ECO:0008006" key="4">
    <source>
        <dbReference type="Google" id="ProtNLM"/>
    </source>
</evidence>
<feature type="transmembrane region" description="Helical" evidence="1">
    <location>
        <begin position="158"/>
        <end position="177"/>
    </location>
</feature>
<dbReference type="Proteomes" id="UP000070080">
    <property type="component" value="Unassembled WGS sequence"/>
</dbReference>
<evidence type="ECO:0000313" key="3">
    <source>
        <dbReference type="Proteomes" id="UP000070080"/>
    </source>
</evidence>
<dbReference type="RefSeq" id="WP_066713703.1">
    <property type="nucleotide sequence ID" value="NZ_CP118869.1"/>
</dbReference>
<feature type="transmembrane region" description="Helical" evidence="1">
    <location>
        <begin position="215"/>
        <end position="232"/>
    </location>
</feature>
<dbReference type="OrthoDB" id="86868at2"/>
<evidence type="ECO:0000256" key="1">
    <source>
        <dbReference type="SAM" id="Phobius"/>
    </source>
</evidence>